<feature type="transmembrane region" description="Helical" evidence="9">
    <location>
        <begin position="428"/>
        <end position="444"/>
    </location>
</feature>
<feature type="transmembrane region" description="Helical" evidence="9">
    <location>
        <begin position="163"/>
        <end position="186"/>
    </location>
</feature>
<dbReference type="EMBL" id="CP035282">
    <property type="protein sequence ID" value="QAT63104.1"/>
    <property type="molecule type" value="Genomic_DNA"/>
</dbReference>
<evidence type="ECO:0000313" key="10">
    <source>
        <dbReference type="EMBL" id="QAT63104.1"/>
    </source>
</evidence>
<dbReference type="PIRSF" id="PIRSF006060">
    <property type="entry name" value="AA_transporter"/>
    <property type="match status" value="1"/>
</dbReference>
<dbReference type="Gene3D" id="1.20.1740.10">
    <property type="entry name" value="Amino acid/polyamine transporter I"/>
    <property type="match status" value="1"/>
</dbReference>
<organism evidence="10 11">
    <name type="scientific">Acidilutibacter cellobiosedens</name>
    <dbReference type="NCBI Taxonomy" id="2507161"/>
    <lineage>
        <taxon>Bacteria</taxon>
        <taxon>Bacillati</taxon>
        <taxon>Bacillota</taxon>
        <taxon>Tissierellia</taxon>
        <taxon>Tissierellales</taxon>
        <taxon>Acidilutibacteraceae</taxon>
        <taxon>Acidilutibacter</taxon>
    </lineage>
</organism>
<comment type="similarity">
    <text evidence="2">Belongs to the amino acid-polyamine-organocation (APC) superfamily. Basic amino acid/polyamine antiporter (APA) (TC 2.A.3.2) family.</text>
</comment>
<evidence type="ECO:0000256" key="6">
    <source>
        <dbReference type="ARBA" id="ARBA00022970"/>
    </source>
</evidence>
<evidence type="ECO:0000256" key="2">
    <source>
        <dbReference type="ARBA" id="ARBA00008220"/>
    </source>
</evidence>
<dbReference type="GO" id="GO:0006865">
    <property type="term" value="P:amino acid transport"/>
    <property type="evidence" value="ECO:0007669"/>
    <property type="project" value="UniProtKB-KW"/>
</dbReference>
<dbReference type="NCBIfam" id="TIGR00905">
    <property type="entry name" value="2A0302"/>
    <property type="match status" value="1"/>
</dbReference>
<feature type="transmembrane region" description="Helical" evidence="9">
    <location>
        <begin position="48"/>
        <end position="69"/>
    </location>
</feature>
<evidence type="ECO:0000313" key="11">
    <source>
        <dbReference type="Proteomes" id="UP000287969"/>
    </source>
</evidence>
<feature type="transmembrane region" description="Helical" evidence="9">
    <location>
        <begin position="241"/>
        <end position="264"/>
    </location>
</feature>
<dbReference type="Pfam" id="PF13520">
    <property type="entry name" value="AA_permease_2"/>
    <property type="match status" value="1"/>
</dbReference>
<dbReference type="PANTHER" id="PTHR42770:SF4">
    <property type="entry name" value="ARGININE_ORNITHINE ANTIPORTER-RELATED"/>
    <property type="match status" value="1"/>
</dbReference>
<evidence type="ECO:0000256" key="9">
    <source>
        <dbReference type="SAM" id="Phobius"/>
    </source>
</evidence>
<gene>
    <name evidence="10" type="ORF">EQM13_16780</name>
</gene>
<feature type="transmembrane region" description="Helical" evidence="9">
    <location>
        <begin position="365"/>
        <end position="386"/>
    </location>
</feature>
<feature type="transmembrane region" description="Helical" evidence="9">
    <location>
        <begin position="464"/>
        <end position="483"/>
    </location>
</feature>
<evidence type="ECO:0000256" key="5">
    <source>
        <dbReference type="ARBA" id="ARBA00022692"/>
    </source>
</evidence>
<keyword evidence="7 9" id="KW-1133">Transmembrane helix</keyword>
<dbReference type="RefSeq" id="WP_071139333.1">
    <property type="nucleotide sequence ID" value="NZ_CP035282.1"/>
</dbReference>
<evidence type="ECO:0000256" key="7">
    <source>
        <dbReference type="ARBA" id="ARBA00022989"/>
    </source>
</evidence>
<dbReference type="GO" id="GO:0022857">
    <property type="term" value="F:transmembrane transporter activity"/>
    <property type="evidence" value="ECO:0007669"/>
    <property type="project" value="InterPro"/>
</dbReference>
<feature type="transmembrane region" description="Helical" evidence="9">
    <location>
        <begin position="406"/>
        <end position="422"/>
    </location>
</feature>
<evidence type="ECO:0000256" key="4">
    <source>
        <dbReference type="ARBA" id="ARBA00022475"/>
    </source>
</evidence>
<protein>
    <submittedName>
        <fullName evidence="10">Amino acid permease</fullName>
    </submittedName>
</protein>
<sequence>MTENKVKNVQQTEGLGFLRLTAVALGATIGGGVFSLSGDMAANGANTAAVLAGWGICGIGMLCLTLCFFELNKRKPNLTGGIYSYAKEGFGDYIGFNSAWGYWISALLANVSYATLLFSAIGYFIPVFEQGNNLISIICASILIWIMNYMVSKGVKQAAGINLVVTISKIVPILIFIITVLFIKAFDPKIFMSNFWGEPGGPSFLEQIKATMITTVWSFIGVEGAVVISGRAKKSSDVGKATVSAFLGVLLIYLLVSILSMGIMTRTELAALGNPPLAFIFEKAVGKWGASIINFGVILSLAGATLGYTIIASECPYIAAQNGVFSKAFAKENKNHAPINSLLLTNSIIQLFLIITFFNASTYQIFYTISAGMIIPPYLLSALYFLKITIKKDGFEKDSSSDVLKNRILAVLATIYAFWLVYSTGWQSLLIMAILYAPGTLVYIKGKREQNKKYFDNSRDRILLGLIIALAVLSIILIANGTIHPF</sequence>
<reference evidence="11" key="1">
    <citation type="submission" date="2019-01" db="EMBL/GenBank/DDBJ databases">
        <title>Draft genomes of a novel of Sporanaerobacter strains.</title>
        <authorList>
            <person name="Ma S."/>
        </authorList>
    </citation>
    <scope>NUCLEOTIDE SEQUENCE [LARGE SCALE GENOMIC DNA]</scope>
    <source>
        <strain evidence="11">NJN-17</strain>
    </source>
</reference>
<dbReference type="KEGG" id="spoa:EQM13_16780"/>
<dbReference type="Proteomes" id="UP000287969">
    <property type="component" value="Chromosome"/>
</dbReference>
<dbReference type="AlphaFoldDB" id="A0A410QGY2"/>
<feature type="transmembrane region" description="Helical" evidence="9">
    <location>
        <begin position="131"/>
        <end position="151"/>
    </location>
</feature>
<dbReference type="InterPro" id="IPR004754">
    <property type="entry name" value="Amino_acid_antiprt"/>
</dbReference>
<dbReference type="InterPro" id="IPR002293">
    <property type="entry name" value="AA/rel_permease1"/>
</dbReference>
<proteinExistence type="inferred from homology"/>
<accession>A0A410QGY2</accession>
<dbReference type="OrthoDB" id="9762947at2"/>
<keyword evidence="8 9" id="KW-0472">Membrane</keyword>
<dbReference type="PANTHER" id="PTHR42770">
    <property type="entry name" value="AMINO ACID TRANSPORTER-RELATED"/>
    <property type="match status" value="1"/>
</dbReference>
<keyword evidence="6" id="KW-0029">Amino-acid transport</keyword>
<feature type="transmembrane region" description="Helical" evidence="9">
    <location>
        <begin position="292"/>
        <end position="320"/>
    </location>
</feature>
<evidence type="ECO:0000256" key="8">
    <source>
        <dbReference type="ARBA" id="ARBA00023136"/>
    </source>
</evidence>
<evidence type="ECO:0000256" key="3">
    <source>
        <dbReference type="ARBA" id="ARBA00022448"/>
    </source>
</evidence>
<keyword evidence="11" id="KW-1185">Reference proteome</keyword>
<feature type="transmembrane region" description="Helical" evidence="9">
    <location>
        <begin position="16"/>
        <end position="36"/>
    </location>
</feature>
<keyword evidence="3" id="KW-0813">Transport</keyword>
<feature type="transmembrane region" description="Helical" evidence="9">
    <location>
        <begin position="341"/>
        <end position="359"/>
    </location>
</feature>
<evidence type="ECO:0000256" key="1">
    <source>
        <dbReference type="ARBA" id="ARBA00004651"/>
    </source>
</evidence>
<keyword evidence="5 9" id="KW-0812">Transmembrane</keyword>
<keyword evidence="4" id="KW-1003">Cell membrane</keyword>
<name>A0A410QGY2_9FIRM</name>
<comment type="subcellular location">
    <subcellularLocation>
        <location evidence="1">Cell membrane</location>
        <topology evidence="1">Multi-pass membrane protein</topology>
    </subcellularLocation>
</comment>
<feature type="transmembrane region" description="Helical" evidence="9">
    <location>
        <begin position="100"/>
        <end position="125"/>
    </location>
</feature>
<dbReference type="GO" id="GO:0005886">
    <property type="term" value="C:plasma membrane"/>
    <property type="evidence" value="ECO:0007669"/>
    <property type="project" value="UniProtKB-SubCell"/>
</dbReference>
<dbReference type="InterPro" id="IPR050367">
    <property type="entry name" value="APC_superfamily"/>
</dbReference>